<dbReference type="PRINTS" id="PR00337">
    <property type="entry name" value="LEUILEVALBP"/>
</dbReference>
<organism evidence="6 7">
    <name type="scientific">Desulfomicrobium baculatum (strain DSM 4028 / VKM B-1378 / X)</name>
    <name type="common">Desulfovibrio baculatus</name>
    <dbReference type="NCBI Taxonomy" id="525897"/>
    <lineage>
        <taxon>Bacteria</taxon>
        <taxon>Pseudomonadati</taxon>
        <taxon>Thermodesulfobacteriota</taxon>
        <taxon>Desulfovibrionia</taxon>
        <taxon>Desulfovibrionales</taxon>
        <taxon>Desulfomicrobiaceae</taxon>
        <taxon>Desulfomicrobium</taxon>
    </lineage>
</organism>
<name>C7LRS3_DESBD</name>
<comment type="similarity">
    <text evidence="1">Belongs to the leucine-binding protein family.</text>
</comment>
<proteinExistence type="inferred from homology"/>
<dbReference type="PANTHER" id="PTHR47151">
    <property type="entry name" value="LEU/ILE/VAL-BINDING ABC TRANSPORTER SUBUNIT"/>
    <property type="match status" value="1"/>
</dbReference>
<dbReference type="EMBL" id="CP001629">
    <property type="protein sequence ID" value="ACU90581.1"/>
    <property type="molecule type" value="Genomic_DNA"/>
</dbReference>
<dbReference type="InterPro" id="IPR000709">
    <property type="entry name" value="Leu_Ile_Val-bd"/>
</dbReference>
<keyword evidence="6" id="KW-0675">Receptor</keyword>
<dbReference type="SUPFAM" id="SSF53822">
    <property type="entry name" value="Periplasmic binding protein-like I"/>
    <property type="match status" value="1"/>
</dbReference>
<reference evidence="6 7" key="1">
    <citation type="journal article" date="2009" name="Stand. Genomic Sci.">
        <title>Complete genome sequence of Desulfomicrobium baculatum type strain (X).</title>
        <authorList>
            <person name="Copeland A."/>
            <person name="Spring S."/>
            <person name="Goker M."/>
            <person name="Schneider S."/>
            <person name="Lapidus A."/>
            <person name="Del Rio T.G."/>
            <person name="Tice H."/>
            <person name="Cheng J.F."/>
            <person name="Chen F."/>
            <person name="Nolan M."/>
            <person name="Bruce D."/>
            <person name="Goodwin L."/>
            <person name="Pitluck S."/>
            <person name="Ivanova N."/>
            <person name="Mavrommatis K."/>
            <person name="Ovchinnikova G."/>
            <person name="Pati A."/>
            <person name="Chen A."/>
            <person name="Palaniappan K."/>
            <person name="Land M."/>
            <person name="Hauser L."/>
            <person name="Chang Y.J."/>
            <person name="Jeffries C.C."/>
            <person name="Meincke L."/>
            <person name="Sims D."/>
            <person name="Brettin T."/>
            <person name="Detter J.C."/>
            <person name="Han C."/>
            <person name="Chain P."/>
            <person name="Bristow J."/>
            <person name="Eisen J.A."/>
            <person name="Markowitz V."/>
            <person name="Hugenholtz P."/>
            <person name="Kyrpides N.C."/>
            <person name="Klenk H.P."/>
            <person name="Lucas S."/>
        </authorList>
    </citation>
    <scope>NUCLEOTIDE SEQUENCE [LARGE SCALE GENOMIC DNA]</scope>
    <source>
        <strain evidence="7">DSM 4028 / VKM B-1378 / X</strain>
    </source>
</reference>
<protein>
    <submittedName>
        <fullName evidence="6">Extracellular ligand-binding receptor</fullName>
    </submittedName>
</protein>
<sequence length="400" mass="41980">MVIALDSASFSGLPRRAMNHILNLNIVEELMKRFSGLVIAACLTLLTSTAFGADTVKIGVAGAHTGDLASYGLPTVNAAKLVAKDINAKGGIDGKQIELLIQDEECKPEKATNAATKLVSDGAVVVVGHICSGATKAALPIYTEAKIVTMSPSATNPELTQSGQYPTFFRTIASDDAQALLGVDFAIDKLGAKKIAVLHDKGDYGKGYAEYAQKFIKEGGKAEVVLFEGVTPGAVDYSAVVQKVRQAGADTVMFGGYHPEASKIVSQLKKKRVDVKFISDDGVKDDTFIKVAGADAEGVYASGPQDVSALEMNKAAKAAHMAEFGTEPGAFFDAAYAAMQALVNAIDKADSTDSDKIMAVLRSENVDTTVGTIKFDARGDAEGVGFSMYQVQGGAYVELK</sequence>
<evidence type="ECO:0000256" key="4">
    <source>
        <dbReference type="ARBA" id="ARBA00022970"/>
    </source>
</evidence>
<gene>
    <name evidence="6" type="ordered locus">Dbac_2502</name>
</gene>
<evidence type="ECO:0000256" key="1">
    <source>
        <dbReference type="ARBA" id="ARBA00010062"/>
    </source>
</evidence>
<dbReference type="STRING" id="525897.Dbac_2502"/>
<dbReference type="eggNOG" id="COG0683">
    <property type="taxonomic scope" value="Bacteria"/>
</dbReference>
<dbReference type="InterPro" id="IPR028082">
    <property type="entry name" value="Peripla_BP_I"/>
</dbReference>
<evidence type="ECO:0000313" key="6">
    <source>
        <dbReference type="EMBL" id="ACU90581.1"/>
    </source>
</evidence>
<evidence type="ECO:0000256" key="2">
    <source>
        <dbReference type="ARBA" id="ARBA00022448"/>
    </source>
</evidence>
<keyword evidence="7" id="KW-1185">Reference proteome</keyword>
<dbReference type="Pfam" id="PF13458">
    <property type="entry name" value="Peripla_BP_6"/>
    <property type="match status" value="1"/>
</dbReference>
<evidence type="ECO:0000256" key="3">
    <source>
        <dbReference type="ARBA" id="ARBA00022729"/>
    </source>
</evidence>
<keyword evidence="4" id="KW-0029">Amino-acid transport</keyword>
<dbReference type="HOGENOM" id="CLU_027128_6_0_7"/>
<dbReference type="AlphaFoldDB" id="C7LRS3"/>
<evidence type="ECO:0000313" key="7">
    <source>
        <dbReference type="Proteomes" id="UP000002216"/>
    </source>
</evidence>
<feature type="domain" description="Leucine-binding protein" evidence="5">
    <location>
        <begin position="55"/>
        <end position="383"/>
    </location>
</feature>
<dbReference type="Gene3D" id="3.40.50.2300">
    <property type="match status" value="2"/>
</dbReference>
<evidence type="ECO:0000259" key="5">
    <source>
        <dbReference type="Pfam" id="PF13458"/>
    </source>
</evidence>
<keyword evidence="2" id="KW-0813">Transport</keyword>
<dbReference type="InterPro" id="IPR028081">
    <property type="entry name" value="Leu-bd"/>
</dbReference>
<dbReference type="KEGG" id="dba:Dbac_2502"/>
<dbReference type="CDD" id="cd06342">
    <property type="entry name" value="PBP1_ABC_LIVBP-like"/>
    <property type="match status" value="1"/>
</dbReference>
<dbReference type="Proteomes" id="UP000002216">
    <property type="component" value="Chromosome"/>
</dbReference>
<accession>C7LRS3</accession>
<keyword evidence="3" id="KW-0732">Signal</keyword>
<dbReference type="GO" id="GO:0006865">
    <property type="term" value="P:amino acid transport"/>
    <property type="evidence" value="ECO:0007669"/>
    <property type="project" value="UniProtKB-KW"/>
</dbReference>
<dbReference type="PANTHER" id="PTHR47151:SF2">
    <property type="entry name" value="AMINO ACID BINDING PROTEIN"/>
    <property type="match status" value="1"/>
</dbReference>